<name>A0A839XSB2_9PSEU</name>
<comment type="subcellular location">
    <subcellularLocation>
        <location evidence="1 7">Cell membrane</location>
        <topology evidence="1 7">Multi-pass membrane protein</topology>
    </subcellularLocation>
</comment>
<evidence type="ECO:0000256" key="1">
    <source>
        <dbReference type="ARBA" id="ARBA00004651"/>
    </source>
</evidence>
<dbReference type="RefSeq" id="WP_228726600.1">
    <property type="nucleotide sequence ID" value="NZ_JACIBS010000005.1"/>
</dbReference>
<dbReference type="Gene3D" id="1.10.3720.10">
    <property type="entry name" value="MetI-like"/>
    <property type="match status" value="1"/>
</dbReference>
<protein>
    <submittedName>
        <fullName evidence="9">Peptide/nickel transport system permease protein</fullName>
    </submittedName>
</protein>
<gene>
    <name evidence="9" type="ORF">FB384_004579</name>
</gene>
<feature type="transmembrane region" description="Helical" evidence="7">
    <location>
        <begin position="257"/>
        <end position="281"/>
    </location>
</feature>
<evidence type="ECO:0000313" key="9">
    <source>
        <dbReference type="EMBL" id="MBB3665621.1"/>
    </source>
</evidence>
<evidence type="ECO:0000256" key="6">
    <source>
        <dbReference type="ARBA" id="ARBA00023136"/>
    </source>
</evidence>
<comment type="similarity">
    <text evidence="7">Belongs to the binding-protein-dependent transport system permease family.</text>
</comment>
<feature type="transmembrane region" description="Helical" evidence="7">
    <location>
        <begin position="301"/>
        <end position="327"/>
    </location>
</feature>
<dbReference type="SUPFAM" id="SSF161098">
    <property type="entry name" value="MetI-like"/>
    <property type="match status" value="1"/>
</dbReference>
<feature type="transmembrane region" description="Helical" evidence="7">
    <location>
        <begin position="121"/>
        <end position="139"/>
    </location>
</feature>
<evidence type="ECO:0000313" key="10">
    <source>
        <dbReference type="Proteomes" id="UP000564573"/>
    </source>
</evidence>
<dbReference type="EMBL" id="JACIBS010000005">
    <property type="protein sequence ID" value="MBB3665621.1"/>
    <property type="molecule type" value="Genomic_DNA"/>
</dbReference>
<dbReference type="InterPro" id="IPR000515">
    <property type="entry name" value="MetI-like"/>
</dbReference>
<feature type="transmembrane region" description="Helical" evidence="7">
    <location>
        <begin position="29"/>
        <end position="49"/>
    </location>
</feature>
<dbReference type="GO" id="GO:0005886">
    <property type="term" value="C:plasma membrane"/>
    <property type="evidence" value="ECO:0007669"/>
    <property type="project" value="UniProtKB-SubCell"/>
</dbReference>
<dbReference type="CDD" id="cd06261">
    <property type="entry name" value="TM_PBP2"/>
    <property type="match status" value="1"/>
</dbReference>
<sequence>MTATTPQGRKDSGRRVRRRATWGMVGERVGRAVLVVLIATGAVVVLLALTPGTAAEAILGENATPEAVAALNAELGYDRPLWEQYFSWLGNAVTGDLGVSPINGEPVTDAILARLPVTLEIAVLGLLIGLVVSVFLAIVSATTEGSALDRAISGLSSVLLSVPAFVAGPVLIYLLAVQTGAFPVSGWNHIEDGLGPNLASAFLPALAIALNEIAAFHRLLRADLIGTLREDFIAAARAKGMSRGYVMFRHALRPSSFSLITVMGINLGRLIGGTVVVEVLFGLPGLGQLVATAITERDAITVQGIVVFIAVVYVAVNTLVDLSYGFLDPRVRKAGRS</sequence>
<dbReference type="GO" id="GO:0055085">
    <property type="term" value="P:transmembrane transport"/>
    <property type="evidence" value="ECO:0007669"/>
    <property type="project" value="InterPro"/>
</dbReference>
<keyword evidence="2 7" id="KW-0813">Transport</keyword>
<dbReference type="AlphaFoldDB" id="A0A839XSB2"/>
<evidence type="ECO:0000259" key="8">
    <source>
        <dbReference type="PROSITE" id="PS50928"/>
    </source>
</evidence>
<keyword evidence="4 7" id="KW-0812">Transmembrane</keyword>
<dbReference type="PROSITE" id="PS50928">
    <property type="entry name" value="ABC_TM1"/>
    <property type="match status" value="1"/>
</dbReference>
<keyword evidence="10" id="KW-1185">Reference proteome</keyword>
<accession>A0A839XSB2</accession>
<evidence type="ECO:0000256" key="4">
    <source>
        <dbReference type="ARBA" id="ARBA00022692"/>
    </source>
</evidence>
<comment type="caution">
    <text evidence="9">The sequence shown here is derived from an EMBL/GenBank/DDBJ whole genome shotgun (WGS) entry which is preliminary data.</text>
</comment>
<feature type="transmembrane region" description="Helical" evidence="7">
    <location>
        <begin position="151"/>
        <end position="178"/>
    </location>
</feature>
<keyword evidence="6 7" id="KW-0472">Membrane</keyword>
<dbReference type="PANTHER" id="PTHR43163">
    <property type="entry name" value="DIPEPTIDE TRANSPORT SYSTEM PERMEASE PROTEIN DPPB-RELATED"/>
    <property type="match status" value="1"/>
</dbReference>
<keyword evidence="3" id="KW-1003">Cell membrane</keyword>
<dbReference type="Pfam" id="PF00528">
    <property type="entry name" value="BPD_transp_1"/>
    <property type="match status" value="1"/>
</dbReference>
<evidence type="ECO:0000256" key="2">
    <source>
        <dbReference type="ARBA" id="ARBA00022448"/>
    </source>
</evidence>
<dbReference type="Pfam" id="PF19300">
    <property type="entry name" value="BPD_transp_1_N"/>
    <property type="match status" value="1"/>
</dbReference>
<dbReference type="InterPro" id="IPR035906">
    <property type="entry name" value="MetI-like_sf"/>
</dbReference>
<evidence type="ECO:0000256" key="7">
    <source>
        <dbReference type="RuleBase" id="RU363032"/>
    </source>
</evidence>
<dbReference type="Proteomes" id="UP000564573">
    <property type="component" value="Unassembled WGS sequence"/>
</dbReference>
<feature type="transmembrane region" description="Helical" evidence="7">
    <location>
        <begin position="198"/>
        <end position="220"/>
    </location>
</feature>
<feature type="domain" description="ABC transmembrane type-1" evidence="8">
    <location>
        <begin position="115"/>
        <end position="324"/>
    </location>
</feature>
<organism evidence="9 10">
    <name type="scientific">Prauserella sediminis</name>
    <dbReference type="NCBI Taxonomy" id="577680"/>
    <lineage>
        <taxon>Bacteria</taxon>
        <taxon>Bacillati</taxon>
        <taxon>Actinomycetota</taxon>
        <taxon>Actinomycetes</taxon>
        <taxon>Pseudonocardiales</taxon>
        <taxon>Pseudonocardiaceae</taxon>
        <taxon>Prauserella</taxon>
        <taxon>Prauserella salsuginis group</taxon>
    </lineage>
</organism>
<keyword evidence="5 7" id="KW-1133">Transmembrane helix</keyword>
<dbReference type="InterPro" id="IPR045621">
    <property type="entry name" value="BPD_transp_1_N"/>
</dbReference>
<dbReference type="PANTHER" id="PTHR43163:SF6">
    <property type="entry name" value="DIPEPTIDE TRANSPORT SYSTEM PERMEASE PROTEIN DPPB-RELATED"/>
    <property type="match status" value="1"/>
</dbReference>
<evidence type="ECO:0000256" key="5">
    <source>
        <dbReference type="ARBA" id="ARBA00022989"/>
    </source>
</evidence>
<evidence type="ECO:0000256" key="3">
    <source>
        <dbReference type="ARBA" id="ARBA00022475"/>
    </source>
</evidence>
<reference evidence="9 10" key="1">
    <citation type="submission" date="2020-08" db="EMBL/GenBank/DDBJ databases">
        <title>Sequencing the genomes of 1000 actinobacteria strains.</title>
        <authorList>
            <person name="Klenk H.-P."/>
        </authorList>
    </citation>
    <scope>NUCLEOTIDE SEQUENCE [LARGE SCALE GENOMIC DNA]</scope>
    <source>
        <strain evidence="9 10">DSM 45267</strain>
    </source>
</reference>
<proteinExistence type="inferred from homology"/>